<protein>
    <recommendedName>
        <fullName evidence="7">Protein MgtC</fullName>
    </recommendedName>
</protein>
<comment type="similarity">
    <text evidence="2 7">Belongs to the MgtC/SapB family.</text>
</comment>
<accession>A0A2U2DQY6</accession>
<dbReference type="OrthoDB" id="9811198at2"/>
<keyword evidence="4 7" id="KW-0812">Transmembrane</keyword>
<evidence type="ECO:0000256" key="3">
    <source>
        <dbReference type="ARBA" id="ARBA00022475"/>
    </source>
</evidence>
<feature type="transmembrane region" description="Helical" evidence="7">
    <location>
        <begin position="46"/>
        <end position="64"/>
    </location>
</feature>
<dbReference type="RefSeq" id="WP_109458759.1">
    <property type="nucleotide sequence ID" value="NZ_QFBC01000005.1"/>
</dbReference>
<sequence length="178" mass="18751">MEQIVADMYHQTQTPYPVIFARLVAAILFGGVIGLEREAKDRPAGLRTHILISLAAAMFAIISIESVHMPGFADDQVRIDPLRVIEAVTAGVAFLAAGMIVFARGEVKGLTTGAGMWLSGGIGLALGFGHWFIAAFATGAALVVLFILARMQAALGQVASEVEEKQRLTTAGNEKAGS</sequence>
<organism evidence="9 10">
    <name type="scientific">Metarhizobium album</name>
    <dbReference type="NCBI Taxonomy" id="2182425"/>
    <lineage>
        <taxon>Bacteria</taxon>
        <taxon>Pseudomonadati</taxon>
        <taxon>Pseudomonadota</taxon>
        <taxon>Alphaproteobacteria</taxon>
        <taxon>Hyphomicrobiales</taxon>
        <taxon>Rhizobiaceae</taxon>
        <taxon>Metarhizobium</taxon>
    </lineage>
</organism>
<evidence type="ECO:0000259" key="8">
    <source>
        <dbReference type="Pfam" id="PF02308"/>
    </source>
</evidence>
<dbReference type="Pfam" id="PF02308">
    <property type="entry name" value="MgtC"/>
    <property type="match status" value="1"/>
</dbReference>
<dbReference type="AlphaFoldDB" id="A0A2U2DQY6"/>
<feature type="domain" description="MgtC/SapB/SrpB/YhiD N-terminal" evidence="8">
    <location>
        <begin position="23"/>
        <end position="152"/>
    </location>
</feature>
<keyword evidence="3" id="KW-1003">Cell membrane</keyword>
<reference evidence="9 10" key="1">
    <citation type="submission" date="2018-05" db="EMBL/GenBank/DDBJ databases">
        <title>The draft genome of strain NS-104.</title>
        <authorList>
            <person name="Hang P."/>
            <person name="Jiang J."/>
        </authorList>
    </citation>
    <scope>NUCLEOTIDE SEQUENCE [LARGE SCALE GENOMIC DNA]</scope>
    <source>
        <strain evidence="9 10">NS-104</strain>
    </source>
</reference>
<feature type="transmembrane region" description="Helical" evidence="7">
    <location>
        <begin position="115"/>
        <end position="148"/>
    </location>
</feature>
<proteinExistence type="inferred from homology"/>
<comment type="caution">
    <text evidence="9">The sequence shown here is derived from an EMBL/GenBank/DDBJ whole genome shotgun (WGS) entry which is preliminary data.</text>
</comment>
<dbReference type="GO" id="GO:0005886">
    <property type="term" value="C:plasma membrane"/>
    <property type="evidence" value="ECO:0007669"/>
    <property type="project" value="UniProtKB-SubCell"/>
</dbReference>
<dbReference type="InterPro" id="IPR049177">
    <property type="entry name" value="MgtC_SapB_SrpB_YhiD_N"/>
</dbReference>
<evidence type="ECO:0000256" key="5">
    <source>
        <dbReference type="ARBA" id="ARBA00022989"/>
    </source>
</evidence>
<evidence type="ECO:0000256" key="6">
    <source>
        <dbReference type="ARBA" id="ARBA00023136"/>
    </source>
</evidence>
<keyword evidence="6 7" id="KW-0472">Membrane</keyword>
<evidence type="ECO:0000256" key="7">
    <source>
        <dbReference type="RuleBase" id="RU365041"/>
    </source>
</evidence>
<dbReference type="PRINTS" id="PR01837">
    <property type="entry name" value="MGTCSAPBPROT"/>
</dbReference>
<evidence type="ECO:0000313" key="10">
    <source>
        <dbReference type="Proteomes" id="UP000245252"/>
    </source>
</evidence>
<name>A0A2U2DQY6_9HYPH</name>
<evidence type="ECO:0000256" key="2">
    <source>
        <dbReference type="ARBA" id="ARBA00009298"/>
    </source>
</evidence>
<dbReference type="PANTHER" id="PTHR33778:SF1">
    <property type="entry name" value="MAGNESIUM TRANSPORTER YHID-RELATED"/>
    <property type="match status" value="1"/>
</dbReference>
<feature type="transmembrane region" description="Helical" evidence="7">
    <location>
        <begin position="16"/>
        <end position="34"/>
    </location>
</feature>
<dbReference type="PANTHER" id="PTHR33778">
    <property type="entry name" value="PROTEIN MGTC"/>
    <property type="match status" value="1"/>
</dbReference>
<comment type="subcellular location">
    <subcellularLocation>
        <location evidence="7">Cell inner membrane</location>
        <topology evidence="7">Multi-pass membrane protein</topology>
    </subcellularLocation>
    <subcellularLocation>
        <location evidence="1">Cell membrane</location>
        <topology evidence="1">Multi-pass membrane protein</topology>
    </subcellularLocation>
</comment>
<gene>
    <name evidence="9" type="ORF">DEM27_13440</name>
</gene>
<dbReference type="InterPro" id="IPR003416">
    <property type="entry name" value="MgtC/SapB/SrpB/YhiD_fam"/>
</dbReference>
<keyword evidence="5 7" id="KW-1133">Transmembrane helix</keyword>
<dbReference type="Proteomes" id="UP000245252">
    <property type="component" value="Unassembled WGS sequence"/>
</dbReference>
<keyword evidence="7" id="KW-0997">Cell inner membrane</keyword>
<evidence type="ECO:0000256" key="4">
    <source>
        <dbReference type="ARBA" id="ARBA00022692"/>
    </source>
</evidence>
<evidence type="ECO:0000313" key="9">
    <source>
        <dbReference type="EMBL" id="PWE55682.1"/>
    </source>
</evidence>
<feature type="transmembrane region" description="Helical" evidence="7">
    <location>
        <begin position="84"/>
        <end position="103"/>
    </location>
</feature>
<keyword evidence="10" id="KW-1185">Reference proteome</keyword>
<evidence type="ECO:0000256" key="1">
    <source>
        <dbReference type="ARBA" id="ARBA00004651"/>
    </source>
</evidence>
<dbReference type="EMBL" id="QFBC01000005">
    <property type="protein sequence ID" value="PWE55682.1"/>
    <property type="molecule type" value="Genomic_DNA"/>
</dbReference>